<dbReference type="InterPro" id="IPR035979">
    <property type="entry name" value="RBD_domain_sf"/>
</dbReference>
<dbReference type="Proteomes" id="UP001603857">
    <property type="component" value="Unassembled WGS sequence"/>
</dbReference>
<dbReference type="SUPFAM" id="SSF54928">
    <property type="entry name" value="RNA-binding domain, RBD"/>
    <property type="match status" value="1"/>
</dbReference>
<evidence type="ECO:0000256" key="2">
    <source>
        <dbReference type="PROSITE-ProRule" id="PRU00176"/>
    </source>
</evidence>
<dbReference type="FunFam" id="3.30.70.330:FF:001402">
    <property type="entry name" value="Terminal EAR1-like 1"/>
    <property type="match status" value="1"/>
</dbReference>
<dbReference type="SMART" id="SM00360">
    <property type="entry name" value="RRM"/>
    <property type="match status" value="1"/>
</dbReference>
<dbReference type="EMBL" id="JBGMDY010000002">
    <property type="protein sequence ID" value="KAL2343124.1"/>
    <property type="molecule type" value="Genomic_DNA"/>
</dbReference>
<name>A0ABD1N512_9FABA</name>
<dbReference type="CDD" id="cd12530">
    <property type="entry name" value="RRM3_EAR1_like"/>
    <property type="match status" value="1"/>
</dbReference>
<proteinExistence type="predicted"/>
<keyword evidence="1 2" id="KW-0694">RNA-binding</keyword>
<protein>
    <recommendedName>
        <fullName evidence="3">RRM domain-containing protein</fullName>
    </recommendedName>
</protein>
<evidence type="ECO:0000259" key="3">
    <source>
        <dbReference type="PROSITE" id="PS50102"/>
    </source>
</evidence>
<gene>
    <name evidence="4" type="ORF">Fmac_004409</name>
</gene>
<organism evidence="4 5">
    <name type="scientific">Flemingia macrophylla</name>
    <dbReference type="NCBI Taxonomy" id="520843"/>
    <lineage>
        <taxon>Eukaryota</taxon>
        <taxon>Viridiplantae</taxon>
        <taxon>Streptophyta</taxon>
        <taxon>Embryophyta</taxon>
        <taxon>Tracheophyta</taxon>
        <taxon>Spermatophyta</taxon>
        <taxon>Magnoliopsida</taxon>
        <taxon>eudicotyledons</taxon>
        <taxon>Gunneridae</taxon>
        <taxon>Pentapetalae</taxon>
        <taxon>rosids</taxon>
        <taxon>fabids</taxon>
        <taxon>Fabales</taxon>
        <taxon>Fabaceae</taxon>
        <taxon>Papilionoideae</taxon>
        <taxon>50 kb inversion clade</taxon>
        <taxon>NPAAA clade</taxon>
        <taxon>indigoferoid/millettioid clade</taxon>
        <taxon>Phaseoleae</taxon>
        <taxon>Flemingia</taxon>
    </lineage>
</organism>
<reference evidence="4 5" key="1">
    <citation type="submission" date="2024-08" db="EMBL/GenBank/DDBJ databases">
        <title>Insights into the chromosomal genome structure of Flemingia macrophylla.</title>
        <authorList>
            <person name="Ding Y."/>
            <person name="Zhao Y."/>
            <person name="Bi W."/>
            <person name="Wu M."/>
            <person name="Zhao G."/>
            <person name="Gong Y."/>
            <person name="Li W."/>
            <person name="Zhang P."/>
        </authorList>
    </citation>
    <scope>NUCLEOTIDE SEQUENCE [LARGE SCALE GENOMIC DNA]</scope>
    <source>
        <strain evidence="4">DYQJB</strain>
        <tissue evidence="4">Leaf</tissue>
    </source>
</reference>
<dbReference type="GO" id="GO:0003723">
    <property type="term" value="F:RNA binding"/>
    <property type="evidence" value="ECO:0007669"/>
    <property type="project" value="UniProtKB-UniRule"/>
</dbReference>
<comment type="caution">
    <text evidence="4">The sequence shown here is derived from an EMBL/GenBank/DDBJ whole genome shotgun (WGS) entry which is preliminary data.</text>
</comment>
<dbReference type="InterPro" id="IPR000504">
    <property type="entry name" value="RRM_dom"/>
</dbReference>
<dbReference type="PROSITE" id="PS50102">
    <property type="entry name" value="RRM"/>
    <property type="match status" value="1"/>
</dbReference>
<dbReference type="Gene3D" id="3.30.70.330">
    <property type="match status" value="1"/>
</dbReference>
<dbReference type="InterPro" id="IPR012677">
    <property type="entry name" value="Nucleotide-bd_a/b_plait_sf"/>
</dbReference>
<dbReference type="AlphaFoldDB" id="A0ABD1N512"/>
<dbReference type="PANTHER" id="PTHR23189">
    <property type="entry name" value="RNA RECOGNITION MOTIF-CONTAINING"/>
    <property type="match status" value="1"/>
</dbReference>
<dbReference type="InterPro" id="IPR034458">
    <property type="entry name" value="EAR1-like_RRM3"/>
</dbReference>
<sequence>MGSLLDPTAEEFRPSNLNCKPVPFPTRSLLLSFEPSVTPVTEPELRSRLEAFGELRGVQMERFRHGTVTAHFFDLRHAETAFAAIPHLALPSPASGVLAAGTLWARYTLPARDALPEQQNQGTLSVFSLDSEMDSVTLLETFQAFGSIKEIRYASSKEVTLVEFFDIRDAAKALKHMNGKHVHGKQVIVEFSDGTSTISISKLWPGIVPRTGSQCFSEVSHHSNVYDGSNIQVPRASLNSGERNRVQKQSKHYGRVKEANKKDEIRFLIKEDATGESSCVDSRTTVMIKNIPNKYSQKLLLNMLDSHCIHCNEKIGDGNNQILSSYDFVYLPIDFKNRCNVGYGFVNMTSPEATLRLYKALHLQPWELFHSRKICELTYARVQGLEALKEHFKNSKFPYEMEQYLPVVFLPPRDGKQMTEPFPMVAQKLQTTIPPIAPHTDDMLACSM</sequence>
<dbReference type="Pfam" id="PF04059">
    <property type="entry name" value="RRM_2"/>
    <property type="match status" value="1"/>
</dbReference>
<evidence type="ECO:0000313" key="5">
    <source>
        <dbReference type="Proteomes" id="UP001603857"/>
    </source>
</evidence>
<evidence type="ECO:0000313" key="4">
    <source>
        <dbReference type="EMBL" id="KAL2343124.1"/>
    </source>
</evidence>
<evidence type="ECO:0000256" key="1">
    <source>
        <dbReference type="ARBA" id="ARBA00022884"/>
    </source>
</evidence>
<dbReference type="InterPro" id="IPR007201">
    <property type="entry name" value="Mei2-like_Rrm_C"/>
</dbReference>
<accession>A0ABD1N512</accession>
<dbReference type="Pfam" id="PF00076">
    <property type="entry name" value="RRM_1"/>
    <property type="match status" value="1"/>
</dbReference>
<keyword evidence="5" id="KW-1185">Reference proteome</keyword>
<feature type="domain" description="RRM" evidence="3">
    <location>
        <begin position="122"/>
        <end position="194"/>
    </location>
</feature>